<evidence type="ECO:0000313" key="3">
    <source>
        <dbReference type="Proteomes" id="UP000324222"/>
    </source>
</evidence>
<accession>A0A5B7FDD3</accession>
<proteinExistence type="predicted"/>
<comment type="caution">
    <text evidence="2">The sequence shown here is derived from an EMBL/GenBank/DDBJ whole genome shotgun (WGS) entry which is preliminary data.</text>
</comment>
<dbReference type="AlphaFoldDB" id="A0A5B7FDD3"/>
<protein>
    <submittedName>
        <fullName evidence="2">Uncharacterized protein</fullName>
    </submittedName>
</protein>
<sequence length="79" mass="8725">MEIQKQAEFQSLPEKDYKNFPPGATASTVPGAADGIGCATPQLIFMSIETDWGRKGGYLFLYEKQTPVFHTKKLADSNI</sequence>
<evidence type="ECO:0000256" key="1">
    <source>
        <dbReference type="SAM" id="MobiDB-lite"/>
    </source>
</evidence>
<name>A0A5B7FDD3_PORTR</name>
<reference evidence="2 3" key="1">
    <citation type="submission" date="2019-05" db="EMBL/GenBank/DDBJ databases">
        <title>Another draft genome of Portunus trituberculatus and its Hox gene families provides insights of decapod evolution.</title>
        <authorList>
            <person name="Jeong J.-H."/>
            <person name="Song I."/>
            <person name="Kim S."/>
            <person name="Choi T."/>
            <person name="Kim D."/>
            <person name="Ryu S."/>
            <person name="Kim W."/>
        </authorList>
    </citation>
    <scope>NUCLEOTIDE SEQUENCE [LARGE SCALE GENOMIC DNA]</scope>
    <source>
        <tissue evidence="2">Muscle</tissue>
    </source>
</reference>
<feature type="region of interest" description="Disordered" evidence="1">
    <location>
        <begin position="1"/>
        <end position="24"/>
    </location>
</feature>
<dbReference type="EMBL" id="VSRR010006812">
    <property type="protein sequence ID" value="MPC45620.1"/>
    <property type="molecule type" value="Genomic_DNA"/>
</dbReference>
<organism evidence="2 3">
    <name type="scientific">Portunus trituberculatus</name>
    <name type="common">Swimming crab</name>
    <name type="synonym">Neptunus trituberculatus</name>
    <dbReference type="NCBI Taxonomy" id="210409"/>
    <lineage>
        <taxon>Eukaryota</taxon>
        <taxon>Metazoa</taxon>
        <taxon>Ecdysozoa</taxon>
        <taxon>Arthropoda</taxon>
        <taxon>Crustacea</taxon>
        <taxon>Multicrustacea</taxon>
        <taxon>Malacostraca</taxon>
        <taxon>Eumalacostraca</taxon>
        <taxon>Eucarida</taxon>
        <taxon>Decapoda</taxon>
        <taxon>Pleocyemata</taxon>
        <taxon>Brachyura</taxon>
        <taxon>Eubrachyura</taxon>
        <taxon>Portunoidea</taxon>
        <taxon>Portunidae</taxon>
        <taxon>Portuninae</taxon>
        <taxon>Portunus</taxon>
    </lineage>
</organism>
<gene>
    <name evidence="2" type="ORF">E2C01_039325</name>
</gene>
<dbReference type="Proteomes" id="UP000324222">
    <property type="component" value="Unassembled WGS sequence"/>
</dbReference>
<evidence type="ECO:0000313" key="2">
    <source>
        <dbReference type="EMBL" id="MPC45620.1"/>
    </source>
</evidence>
<keyword evidence="3" id="KW-1185">Reference proteome</keyword>